<dbReference type="Pfam" id="PF00734">
    <property type="entry name" value="CBM_1"/>
    <property type="match status" value="1"/>
</dbReference>
<dbReference type="Proteomes" id="UP001140562">
    <property type="component" value="Unassembled WGS sequence"/>
</dbReference>
<comment type="domain">
    <text evidence="15">Has a modular structure: an endo-beta-1,4-glucanase catalytic module at the N-terminus, a linker rich in serines and threonines, and a C-terminal carbohydrate-binding module (CBM).</text>
</comment>
<name>A0A9W9C010_9PLEO</name>
<feature type="domain" description="CBM1" evidence="18">
    <location>
        <begin position="450"/>
        <end position="486"/>
    </location>
</feature>
<evidence type="ECO:0000256" key="2">
    <source>
        <dbReference type="ARBA" id="ARBA00004613"/>
    </source>
</evidence>
<evidence type="ECO:0000313" key="20">
    <source>
        <dbReference type="Proteomes" id="UP001140562"/>
    </source>
</evidence>
<keyword evidence="5 17" id="KW-0732">Signal</keyword>
<sequence length="557" mass="55463">MKTVAVIAGFAALANAHATWQQLWKNGKDLESTCARLPPSNSPIEDYTSTALQCNVNPAPASGKCGFAAGDTVTIEMHQHNSRLCTEEGIGGAHWGPVLAYMSKVEDAATADGSSEFFKIYENTWKKAPGSTQGDNDYWGTKDLNYNCGKLDFTIPEDIAPGDYLLRAEAIALHAASSSGGAQHYVTCYQVTVTGDGTATPAGVKFPEAYSKTGPGLGFSIHQDMTEYPAPGPALYARGTEATPQLLTFGKISGAPKPTGGASAPASSAVVAPSSKAASSAAATSAVATSAAPASSAAAEKTSAAATSAAAPTSAAEAATSAAASSAAASSVAASAPAASSTAAPETGDKKYNVDSFATYLEAQPGSNAEFNMAEFIAWLEKIESGSNTAEPTAQSSAAAVKPTATAAASQAPAKSSAAAVSSAPAKTTLATVTKPSPTSGSGSNSGSDATVQAYGRCGGQDYTGSSTCASGYTCKAQNPYYSQCIPGSEGGNAAQPSVSKPTATKPAASAAASSAASSAAPIVSKEAAPSASASAAPAADKLWTIDELIAFLEKAE</sequence>
<keyword evidence="6 15" id="KW-0136">Cellulose degradation</keyword>
<dbReference type="SMART" id="SM00236">
    <property type="entry name" value="fCBD"/>
    <property type="match status" value="1"/>
</dbReference>
<evidence type="ECO:0000256" key="16">
    <source>
        <dbReference type="SAM" id="MobiDB-lite"/>
    </source>
</evidence>
<evidence type="ECO:0000256" key="11">
    <source>
        <dbReference type="ARBA" id="ARBA00023277"/>
    </source>
</evidence>
<comment type="cofactor">
    <cofactor evidence="1">
        <name>Cu(2+)</name>
        <dbReference type="ChEBI" id="CHEBI:29036"/>
    </cofactor>
</comment>
<evidence type="ECO:0000256" key="10">
    <source>
        <dbReference type="ARBA" id="ARBA00023157"/>
    </source>
</evidence>
<evidence type="ECO:0000256" key="17">
    <source>
        <dbReference type="SAM" id="SignalP"/>
    </source>
</evidence>
<feature type="chain" id="PRO_5040752941" description="AA9 family lytic polysaccharide monooxygenase" evidence="17">
    <location>
        <begin position="17"/>
        <end position="557"/>
    </location>
</feature>
<feature type="region of interest" description="Disordered" evidence="16">
    <location>
        <begin position="410"/>
        <end position="449"/>
    </location>
</feature>
<dbReference type="GO" id="GO:0046872">
    <property type="term" value="F:metal ion binding"/>
    <property type="evidence" value="ECO:0007669"/>
    <property type="project" value="UniProtKB-KW"/>
</dbReference>
<keyword evidence="8" id="KW-0186">Copper</keyword>
<evidence type="ECO:0000256" key="3">
    <source>
        <dbReference type="ARBA" id="ARBA00022525"/>
    </source>
</evidence>
<dbReference type="InterPro" id="IPR035971">
    <property type="entry name" value="CBD_sf"/>
</dbReference>
<evidence type="ECO:0000256" key="15">
    <source>
        <dbReference type="RuleBase" id="RU368122"/>
    </source>
</evidence>
<comment type="caution">
    <text evidence="19">The sequence shown here is derived from an EMBL/GenBank/DDBJ whole genome shotgun (WGS) entry which is preliminary data.</text>
</comment>
<dbReference type="InterPro" id="IPR005103">
    <property type="entry name" value="AA9_LPMO"/>
</dbReference>
<dbReference type="OrthoDB" id="3238762at2759"/>
<evidence type="ECO:0000256" key="9">
    <source>
        <dbReference type="ARBA" id="ARBA00023033"/>
    </source>
</evidence>
<evidence type="ECO:0000256" key="7">
    <source>
        <dbReference type="ARBA" id="ARBA00023002"/>
    </source>
</evidence>
<comment type="function">
    <text evidence="15">Lytic polysaccharide monooxygenase (LMPO) that depolymerizes crystalline and amorphous polysaccharides via the oxidation of scissile alpha- or beta-(1-4)-glycosidic bonds, yielding C1 and/or C4 oxidation products. Catalysis by LPMOs requires the reduction of the active-site copper from Cu(II) to Cu(I) by a reducing agent and H(2)O(2) or O(2) as a cosubstrate.</text>
</comment>
<proteinExistence type="inferred from homology"/>
<comment type="similarity">
    <text evidence="13">Belongs to the polysaccharide monooxygenase AA9 family.</text>
</comment>
<evidence type="ECO:0000256" key="6">
    <source>
        <dbReference type="ARBA" id="ARBA00023001"/>
    </source>
</evidence>
<accession>A0A9W9C010</accession>
<dbReference type="SUPFAM" id="SSF57180">
    <property type="entry name" value="Cellulose-binding domain"/>
    <property type="match status" value="1"/>
</dbReference>
<dbReference type="PANTHER" id="PTHR33353:SF9">
    <property type="entry name" value="ENDOGLUCANASE II"/>
    <property type="match status" value="1"/>
</dbReference>
<gene>
    <name evidence="19" type="ORF">N0V87_004294</name>
</gene>
<evidence type="ECO:0000313" key="19">
    <source>
        <dbReference type="EMBL" id="KAJ4337947.1"/>
    </source>
</evidence>
<feature type="compositionally biased region" description="Polar residues" evidence="16">
    <location>
        <begin position="429"/>
        <end position="439"/>
    </location>
</feature>
<evidence type="ECO:0000259" key="18">
    <source>
        <dbReference type="PROSITE" id="PS51164"/>
    </source>
</evidence>
<keyword evidence="11 15" id="KW-0119">Carbohydrate metabolism</keyword>
<dbReference type="Gene3D" id="2.70.50.70">
    <property type="match status" value="1"/>
</dbReference>
<evidence type="ECO:0000256" key="14">
    <source>
        <dbReference type="ARBA" id="ARBA00045077"/>
    </source>
</evidence>
<reference evidence="19" key="1">
    <citation type="submission" date="2022-10" db="EMBL/GenBank/DDBJ databases">
        <title>Tapping the CABI collections for fungal endophytes: first genome assemblies for Collariella, Neodidymelliopsis, Ascochyta clinopodiicola, Didymella pomorum, Didymosphaeria variabile, Neocosmospora piperis and Neocucurbitaria cava.</title>
        <authorList>
            <person name="Hill R."/>
        </authorList>
    </citation>
    <scope>NUCLEOTIDE SEQUENCE</scope>
    <source>
        <strain evidence="19">IMI 360193</strain>
    </source>
</reference>
<evidence type="ECO:0000256" key="1">
    <source>
        <dbReference type="ARBA" id="ARBA00001973"/>
    </source>
</evidence>
<dbReference type="GO" id="GO:0008810">
    <property type="term" value="F:cellulase activity"/>
    <property type="evidence" value="ECO:0007669"/>
    <property type="project" value="UniProtKB-UniRule"/>
</dbReference>
<keyword evidence="10 15" id="KW-1015">Disulfide bond</keyword>
<dbReference type="GO" id="GO:0004497">
    <property type="term" value="F:monooxygenase activity"/>
    <property type="evidence" value="ECO:0007669"/>
    <property type="project" value="UniProtKB-KW"/>
</dbReference>
<evidence type="ECO:0000256" key="12">
    <source>
        <dbReference type="ARBA" id="ARBA00023326"/>
    </source>
</evidence>
<dbReference type="EC" id="1.14.99.56" evidence="15"/>
<keyword evidence="9" id="KW-0503">Monooxygenase</keyword>
<keyword evidence="4" id="KW-0479">Metal-binding</keyword>
<dbReference type="CDD" id="cd21175">
    <property type="entry name" value="LPMO_AA9"/>
    <property type="match status" value="1"/>
</dbReference>
<comment type="subcellular location">
    <subcellularLocation>
        <location evidence="2 15">Secreted</location>
    </subcellularLocation>
</comment>
<organism evidence="19 20">
    <name type="scientific">Didymella glomerata</name>
    <dbReference type="NCBI Taxonomy" id="749621"/>
    <lineage>
        <taxon>Eukaryota</taxon>
        <taxon>Fungi</taxon>
        <taxon>Dikarya</taxon>
        <taxon>Ascomycota</taxon>
        <taxon>Pezizomycotina</taxon>
        <taxon>Dothideomycetes</taxon>
        <taxon>Pleosporomycetidae</taxon>
        <taxon>Pleosporales</taxon>
        <taxon>Pleosporineae</taxon>
        <taxon>Didymellaceae</taxon>
        <taxon>Didymella</taxon>
    </lineage>
</organism>
<dbReference type="Pfam" id="PF03443">
    <property type="entry name" value="AA9"/>
    <property type="match status" value="1"/>
</dbReference>
<keyword evidence="7" id="KW-0560">Oxidoreductase</keyword>
<comment type="catalytic activity">
    <reaction evidence="14 15">
        <text>[(1-&gt;4)-beta-D-glucosyl]n+m + reduced acceptor + O2 = 4-dehydro-beta-D-glucosyl-[(1-&gt;4)-beta-D-glucosyl]n-1 + [(1-&gt;4)-beta-D-glucosyl]m + acceptor + H2O.</text>
        <dbReference type="EC" id="1.14.99.56"/>
    </reaction>
</comment>
<dbReference type="EMBL" id="JAPEUV010000034">
    <property type="protein sequence ID" value="KAJ4337947.1"/>
    <property type="molecule type" value="Genomic_DNA"/>
</dbReference>
<feature type="signal peptide" evidence="17">
    <location>
        <begin position="1"/>
        <end position="16"/>
    </location>
</feature>
<keyword evidence="12 15" id="KW-0624">Polysaccharide degradation</keyword>
<dbReference type="PROSITE" id="PS00562">
    <property type="entry name" value="CBM1_1"/>
    <property type="match status" value="1"/>
</dbReference>
<keyword evidence="3 15" id="KW-0964">Secreted</keyword>
<evidence type="ECO:0000256" key="4">
    <source>
        <dbReference type="ARBA" id="ARBA00022723"/>
    </source>
</evidence>
<dbReference type="PROSITE" id="PS51164">
    <property type="entry name" value="CBM1_2"/>
    <property type="match status" value="1"/>
</dbReference>
<dbReference type="InterPro" id="IPR000254">
    <property type="entry name" value="CBD"/>
</dbReference>
<keyword evidence="20" id="KW-1185">Reference proteome</keyword>
<protein>
    <recommendedName>
        <fullName evidence="15">AA9 family lytic polysaccharide monooxygenase</fullName>
        <ecNumber evidence="15">1.14.99.56</ecNumber>
    </recommendedName>
    <alternativeName>
        <fullName evidence="15">Endo-beta-1,4-glucanase</fullName>
    </alternativeName>
    <alternativeName>
        <fullName evidence="15">Glycosyl hydrolase 61 family protein</fullName>
    </alternativeName>
</protein>
<dbReference type="AlphaFoldDB" id="A0A9W9C010"/>
<feature type="compositionally biased region" description="Low complexity" evidence="16">
    <location>
        <begin position="410"/>
        <end position="428"/>
    </location>
</feature>
<evidence type="ECO:0000256" key="13">
    <source>
        <dbReference type="ARBA" id="ARBA00044502"/>
    </source>
</evidence>
<evidence type="ECO:0000256" key="5">
    <source>
        <dbReference type="ARBA" id="ARBA00022729"/>
    </source>
</evidence>
<dbReference type="GO" id="GO:0005576">
    <property type="term" value="C:extracellular region"/>
    <property type="evidence" value="ECO:0007669"/>
    <property type="project" value="UniProtKB-SubCell"/>
</dbReference>
<dbReference type="PANTHER" id="PTHR33353">
    <property type="entry name" value="PUTATIVE (AFU_ORTHOLOGUE AFUA_1G12560)-RELATED"/>
    <property type="match status" value="1"/>
</dbReference>
<dbReference type="InterPro" id="IPR049892">
    <property type="entry name" value="AA9"/>
</dbReference>
<evidence type="ECO:0000256" key="8">
    <source>
        <dbReference type="ARBA" id="ARBA00023008"/>
    </source>
</evidence>
<dbReference type="GO" id="GO:0030248">
    <property type="term" value="F:cellulose binding"/>
    <property type="evidence" value="ECO:0007669"/>
    <property type="project" value="UniProtKB-UniRule"/>
</dbReference>
<dbReference type="GO" id="GO:0030245">
    <property type="term" value="P:cellulose catabolic process"/>
    <property type="evidence" value="ECO:0007669"/>
    <property type="project" value="UniProtKB-UniRule"/>
</dbReference>